<feature type="transmembrane region" description="Helical" evidence="1">
    <location>
        <begin position="181"/>
        <end position="197"/>
    </location>
</feature>
<evidence type="ECO:0000256" key="1">
    <source>
        <dbReference type="SAM" id="Phobius"/>
    </source>
</evidence>
<gene>
    <name evidence="2" type="ORF">MPEBLZ_02945</name>
</gene>
<evidence type="ECO:0008006" key="4">
    <source>
        <dbReference type="Google" id="ProtNLM"/>
    </source>
</evidence>
<dbReference type="Proteomes" id="UP000050360">
    <property type="component" value="Unassembled WGS sequence"/>
</dbReference>
<feature type="transmembrane region" description="Helical" evidence="1">
    <location>
        <begin position="62"/>
        <end position="85"/>
    </location>
</feature>
<keyword evidence="1" id="KW-0472">Membrane</keyword>
<protein>
    <recommendedName>
        <fullName evidence="4">DUF1673 family protein</fullName>
    </recommendedName>
</protein>
<evidence type="ECO:0000313" key="2">
    <source>
        <dbReference type="EMBL" id="KPQ42487.1"/>
    </source>
</evidence>
<dbReference type="EMBL" id="LKCM01000230">
    <property type="protein sequence ID" value="KPQ42487.1"/>
    <property type="molecule type" value="Genomic_DNA"/>
</dbReference>
<evidence type="ECO:0000313" key="3">
    <source>
        <dbReference type="Proteomes" id="UP000050360"/>
    </source>
</evidence>
<organism evidence="2 3">
    <name type="scientific">Candidatus Methanoperedens nitratireducens</name>
    <dbReference type="NCBI Taxonomy" id="1392998"/>
    <lineage>
        <taxon>Archaea</taxon>
        <taxon>Methanobacteriati</taxon>
        <taxon>Methanobacteriota</taxon>
        <taxon>Stenosarchaea group</taxon>
        <taxon>Methanomicrobia</taxon>
        <taxon>Methanosarcinales</taxon>
        <taxon>ANME-2 cluster</taxon>
        <taxon>Candidatus Methanoperedentaceae</taxon>
        <taxon>Candidatus Methanoperedens</taxon>
    </lineage>
</organism>
<proteinExistence type="predicted"/>
<keyword evidence="1" id="KW-0812">Transmembrane</keyword>
<reference evidence="2 3" key="1">
    <citation type="submission" date="2015-09" db="EMBL/GenBank/DDBJ databases">
        <title>A metagenomics-based metabolic model of nitrate-dependent anaerobic oxidation of methane by Methanoperedens-like archaea.</title>
        <authorList>
            <person name="Arshad A."/>
            <person name="Speth D.R."/>
            <person name="De Graaf R.M."/>
            <person name="Op Den Camp H.J."/>
            <person name="Jetten M.S."/>
            <person name="Welte C.U."/>
        </authorList>
    </citation>
    <scope>NUCLEOTIDE SEQUENCE [LARGE SCALE GENOMIC DNA]</scope>
</reference>
<feature type="transmembrane region" description="Helical" evidence="1">
    <location>
        <begin position="152"/>
        <end position="175"/>
    </location>
</feature>
<dbReference type="AlphaFoldDB" id="A0A0P8CI70"/>
<accession>A0A0P8CI70</accession>
<feature type="transmembrane region" description="Helical" evidence="1">
    <location>
        <begin position="91"/>
        <end position="113"/>
    </location>
</feature>
<comment type="caution">
    <text evidence="2">The sequence shown here is derived from an EMBL/GenBank/DDBJ whole genome shotgun (WGS) entry which is preliminary data.</text>
</comment>
<sequence>MPGNIHEEKVVKLNIEAIKRTMGWCPNVNPVIHENIRNVDFAHLPQEPLGKPRVEKFQSKNVMFSANNILFTICLVISLNLILAVARNLDYAILIPVLVGILSLLYLIVAITFKAHILIDENGVHLRNFELRDVLLNYRNVKSITIRKGVKLPIGLIVIGLLLLAAMLVMLLTYSLKSGDWKLTLSIACLLPWLLLVKHKQDKEYHNLNTQLYIQHEDKNRHKRWYELANTSYYSIITDETTASEIQASIEHYRGAN</sequence>
<name>A0A0P8CI70_9EURY</name>
<keyword evidence="1" id="KW-1133">Transmembrane helix</keyword>